<comment type="caution">
    <text evidence="2">The sequence shown here is derived from an EMBL/GenBank/DDBJ whole genome shotgun (WGS) entry which is preliminary data.</text>
</comment>
<feature type="region of interest" description="Disordered" evidence="1">
    <location>
        <begin position="1"/>
        <end position="25"/>
    </location>
</feature>
<dbReference type="Proteomes" id="UP001446871">
    <property type="component" value="Unassembled WGS sequence"/>
</dbReference>
<organism evidence="2 3">
    <name type="scientific">Apiospora saccharicola</name>
    <dbReference type="NCBI Taxonomy" id="335842"/>
    <lineage>
        <taxon>Eukaryota</taxon>
        <taxon>Fungi</taxon>
        <taxon>Dikarya</taxon>
        <taxon>Ascomycota</taxon>
        <taxon>Pezizomycotina</taxon>
        <taxon>Sordariomycetes</taxon>
        <taxon>Xylariomycetidae</taxon>
        <taxon>Amphisphaeriales</taxon>
        <taxon>Apiosporaceae</taxon>
        <taxon>Apiospora</taxon>
    </lineage>
</organism>
<feature type="compositionally biased region" description="Acidic residues" evidence="1">
    <location>
        <begin position="52"/>
        <end position="69"/>
    </location>
</feature>
<evidence type="ECO:0000313" key="2">
    <source>
        <dbReference type="EMBL" id="KAK8077061.1"/>
    </source>
</evidence>
<dbReference type="EMBL" id="JAQQWM010000002">
    <property type="protein sequence ID" value="KAK8077061.1"/>
    <property type="molecule type" value="Genomic_DNA"/>
</dbReference>
<feature type="region of interest" description="Disordered" evidence="1">
    <location>
        <begin position="409"/>
        <end position="500"/>
    </location>
</feature>
<reference evidence="2 3" key="1">
    <citation type="submission" date="2023-01" db="EMBL/GenBank/DDBJ databases">
        <title>Analysis of 21 Apiospora genomes using comparative genomics revels a genus with tremendous synthesis potential of carbohydrate active enzymes and secondary metabolites.</title>
        <authorList>
            <person name="Sorensen T."/>
        </authorList>
    </citation>
    <scope>NUCLEOTIDE SEQUENCE [LARGE SCALE GENOMIC DNA]</scope>
    <source>
        <strain evidence="2 3">CBS 83171</strain>
    </source>
</reference>
<gene>
    <name evidence="2" type="ORF">PG996_003231</name>
</gene>
<sequence>MFSISRQQQQQQQQHEHQLAPSFCRSSSADDKVAFQEEAIATLLIDRAEAEFDAGADTDTDNGADDSDSAIDSNESQSRESLLGSSSSANASLEEELLCRKLIQAGGRPCYPVEMLDYVRRNPKTCHEVLQPWVYYVAGDPRGWKVLLFERQLSHWQGFLHWQRRVRGGTESKRYEDLDVERMLKVLLQRQKNRQKSGFAGYLETLKAFLWENGFAQYRCKFDDEDVGQQDMLATWFEYAFFAHCYVERSGVSARLLQPKYDEAWRTLADSVALEPFETPDFIRSVDSSRLRYAANRVAEDVLTAAEMDMDKLKSTPLGREEEEEEEARQFSCSMSLSKRQLRAVEGEEQVERMWAAFDALRERERHFATFHQAVAEYERRRKEHERLNKQLQWIFGQVAQVEFEKDQACSATRSSPTTSDSSAERNSRHGIDSAGSTVRPRPLGAKKPRLQPRESYMQSEVQPSDVESRGRASTVETLAPNNQESFRASSASAGSKTDDYQHLPNMLALRLQAVGGTAK</sequence>
<protein>
    <submittedName>
        <fullName evidence="2">Uncharacterized protein</fullName>
    </submittedName>
</protein>
<name>A0ABR1W3A1_9PEZI</name>
<feature type="region of interest" description="Disordered" evidence="1">
    <location>
        <begin position="52"/>
        <end position="86"/>
    </location>
</feature>
<evidence type="ECO:0000313" key="3">
    <source>
        <dbReference type="Proteomes" id="UP001446871"/>
    </source>
</evidence>
<feature type="compositionally biased region" description="Basic and acidic residues" evidence="1">
    <location>
        <begin position="423"/>
        <end position="432"/>
    </location>
</feature>
<feature type="compositionally biased region" description="Polar residues" evidence="1">
    <location>
        <begin position="475"/>
        <end position="496"/>
    </location>
</feature>
<keyword evidence="3" id="KW-1185">Reference proteome</keyword>
<feature type="compositionally biased region" description="Low complexity" evidence="1">
    <location>
        <begin position="75"/>
        <end position="86"/>
    </location>
</feature>
<evidence type="ECO:0000256" key="1">
    <source>
        <dbReference type="SAM" id="MobiDB-lite"/>
    </source>
</evidence>
<accession>A0ABR1W3A1</accession>
<proteinExistence type="predicted"/>
<feature type="compositionally biased region" description="Polar residues" evidence="1">
    <location>
        <begin position="410"/>
        <end position="422"/>
    </location>
</feature>